<proteinExistence type="predicted"/>
<dbReference type="Pfam" id="PF00296">
    <property type="entry name" value="Bac_luciferase"/>
    <property type="match status" value="1"/>
</dbReference>
<dbReference type="RefSeq" id="WP_217158483.1">
    <property type="nucleotide sequence ID" value="NZ_VOMB01000017.1"/>
</dbReference>
<reference evidence="3 4" key="1">
    <citation type="journal article" date="2021" name="Sci. Rep.">
        <title>Phenotypic and genomic hallmarks of a novel, potentially pathogenic rapidly growing Mycobacterium species related to the Mycobacterium fortuitum complex.</title>
        <authorList>
            <person name="Gharbi R."/>
            <person name="Khanna V."/>
            <person name="Frigui W."/>
            <person name="Mhenni B."/>
            <person name="Brosch R."/>
            <person name="Mardassi H."/>
        </authorList>
    </citation>
    <scope>NUCLEOTIDE SEQUENCE [LARGE SCALE GENOMIC DNA]</scope>
    <source>
        <strain evidence="3 4">TNTM28</strain>
    </source>
</reference>
<feature type="domain" description="Luciferase-like" evidence="2">
    <location>
        <begin position="16"/>
        <end position="242"/>
    </location>
</feature>
<dbReference type="PANTHER" id="PTHR42847:SF4">
    <property type="entry name" value="ALKANESULFONATE MONOOXYGENASE-RELATED"/>
    <property type="match status" value="1"/>
</dbReference>
<keyword evidence="3" id="KW-0560">Oxidoreductase</keyword>
<dbReference type="InterPro" id="IPR050172">
    <property type="entry name" value="SsuD_RutA_monooxygenase"/>
</dbReference>
<sequence length="317" mass="34298">MKLGFALPIVGPAISSAAGLSAFCRGIEDLGYDTLWVGDRLVTPVDMHSTYPGKEQPYPPQMTRYLDPVLLWTVAAAATSRVRLNASTLSTFYYEPVHLARLLTTLDVLSDGRLDVGVGIGWMKDEHDIARGADWHRRGQMLDDVLAFLHEWWTTTPVSWDSEFFSLPPVHADLRPVQTGGPPIWIGGASEAAMRRVGRSGTGWLGVEGLQAEVTDHLWSIARRAAQDAGRDPDALKTAMRINLEPGTPVDAVAGTLERLAGSGADEAIVDAFAVYSTLDQLLDFAGQLMERWSITGTASHPSPVQTGVTLGSDMSC</sequence>
<dbReference type="GO" id="GO:0016491">
    <property type="term" value="F:oxidoreductase activity"/>
    <property type="evidence" value="ECO:0007669"/>
    <property type="project" value="UniProtKB-KW"/>
</dbReference>
<organism evidence="3 4">
    <name type="scientific">[Mycobacterium] fortunisiensis</name>
    <dbReference type="NCBI Taxonomy" id="2600579"/>
    <lineage>
        <taxon>Bacteria</taxon>
        <taxon>Bacillati</taxon>
        <taxon>Actinomycetota</taxon>
        <taxon>Actinomycetes</taxon>
        <taxon>Mycobacteriales</taxon>
        <taxon>Mycobacteriaceae</taxon>
        <taxon>Mycolicibacterium</taxon>
    </lineage>
</organism>
<dbReference type="EMBL" id="VOMB01000017">
    <property type="protein sequence ID" value="MBU9765100.1"/>
    <property type="molecule type" value="Genomic_DNA"/>
</dbReference>
<name>A0ABS6KND9_9MYCO</name>
<accession>A0ABS6KND9</accession>
<dbReference type="InterPro" id="IPR011251">
    <property type="entry name" value="Luciferase-like_dom"/>
</dbReference>
<evidence type="ECO:0000313" key="4">
    <source>
        <dbReference type="Proteomes" id="UP000812982"/>
    </source>
</evidence>
<gene>
    <name evidence="3" type="ORF">FR943_14765</name>
</gene>
<evidence type="ECO:0000256" key="1">
    <source>
        <dbReference type="SAM" id="MobiDB-lite"/>
    </source>
</evidence>
<comment type="caution">
    <text evidence="3">The sequence shown here is derived from an EMBL/GenBank/DDBJ whole genome shotgun (WGS) entry which is preliminary data.</text>
</comment>
<evidence type="ECO:0000259" key="2">
    <source>
        <dbReference type="Pfam" id="PF00296"/>
    </source>
</evidence>
<dbReference type="InterPro" id="IPR019921">
    <property type="entry name" value="Lucif-like_OxRdtase_Rv2161c"/>
</dbReference>
<dbReference type="Proteomes" id="UP000812982">
    <property type="component" value="Unassembled WGS sequence"/>
</dbReference>
<keyword evidence="4" id="KW-1185">Reference proteome</keyword>
<dbReference type="NCBIfam" id="TIGR03619">
    <property type="entry name" value="F420_Rv2161c"/>
    <property type="match status" value="1"/>
</dbReference>
<evidence type="ECO:0000313" key="3">
    <source>
        <dbReference type="EMBL" id="MBU9765100.1"/>
    </source>
</evidence>
<feature type="region of interest" description="Disordered" evidence="1">
    <location>
        <begin position="298"/>
        <end position="317"/>
    </location>
</feature>
<protein>
    <submittedName>
        <fullName evidence="3">TIGR03619 family F420-dependent LLM class oxidoreductase</fullName>
        <ecNumber evidence="3">1.-.-.-</ecNumber>
    </submittedName>
</protein>
<dbReference type="PANTHER" id="PTHR42847">
    <property type="entry name" value="ALKANESULFONATE MONOOXYGENASE"/>
    <property type="match status" value="1"/>
</dbReference>
<dbReference type="EC" id="1.-.-.-" evidence="3"/>